<reference evidence="3 4" key="1">
    <citation type="submission" date="2016-10" db="EMBL/GenBank/DDBJ databases">
        <title>Evaluation of Human, Veterinary and Environmental Mycobacterium chelonae Isolates by Core Genome Phylogenomic Analysis, Targeted Gene Comparison, and Anti-microbial Susceptibility Patterns: A Tale of Mistaken Identities.</title>
        <authorList>
            <person name="Fogelson S.B."/>
            <person name="Camus A.C."/>
            <person name="Lorenz W."/>
            <person name="Vasireddy R."/>
            <person name="Vasireddy S."/>
            <person name="Smith T."/>
            <person name="Brown-Elliott B.A."/>
            <person name="Wallace R.J.Jr."/>
            <person name="Hasan N.A."/>
            <person name="Reischl U."/>
            <person name="Sanchez S."/>
        </authorList>
    </citation>
    <scope>NUCLEOTIDE SEQUENCE [LARGE SCALE GENOMIC DNA]</scope>
    <source>
        <strain evidence="3 4">1559</strain>
    </source>
</reference>
<dbReference type="InterPro" id="IPR016169">
    <property type="entry name" value="FAD-bd_PCMH_sub2"/>
</dbReference>
<dbReference type="InterPro" id="IPR010031">
    <property type="entry name" value="FAD_lactone_oxidase-like"/>
</dbReference>
<dbReference type="Gene3D" id="3.30.465.10">
    <property type="match status" value="1"/>
</dbReference>
<name>A0A1S1L203_9MYCO</name>
<dbReference type="InterPro" id="IPR006094">
    <property type="entry name" value="Oxid_FAD_bind_N"/>
</dbReference>
<dbReference type="EMBL" id="MLIK01000019">
    <property type="protein sequence ID" value="OHU21119.1"/>
    <property type="molecule type" value="Genomic_DNA"/>
</dbReference>
<dbReference type="SUPFAM" id="SSF56176">
    <property type="entry name" value="FAD-binding/transporter-associated domain-like"/>
    <property type="match status" value="1"/>
</dbReference>
<dbReference type="PIRSF" id="PIRSF000136">
    <property type="entry name" value="LGO_GLO"/>
    <property type="match status" value="1"/>
</dbReference>
<dbReference type="InterPro" id="IPR016171">
    <property type="entry name" value="Vanillyl_alc_oxidase_C-sub2"/>
</dbReference>
<sequence>MSEWRNWSGQTSCAPALVARPRSEEELAFALKRSSGRTVRPIGSSHSFTQLCVTDDVQIDISELRQLVSVDNQDRVRVQAGITLHELNRTLLRHGLALPNLGDIDVQTLAGAAATGTHGTGLKFGNISQTIESMRIMAADGTIHEIDGGDELRAARISLGALGVVTEFTLQCVPAFRLHRRQSVHDLDTVLAELPTLLADTDHLELYLFPHTRRVLLLQSTRTDEAPWPRNPVKHWVERDLVENGALGALMWTAGRFPAAAPSISRFVAALAGSNESQDESAAVFASPRKVKFTEMEYSLPLTNAGEAIETALATIERNRHQVAFPLEVRFTQADDALLAPAYGRESVYLAVHQTIHGQWEPYFRDLEPILVGLGGRPHWGKRHTLTAEQLGERYPEWQTFQEIRARLDPEGTFSGGYLNRLLGPVSP</sequence>
<proteinExistence type="predicted"/>
<dbReference type="GO" id="GO:0071949">
    <property type="term" value="F:FAD binding"/>
    <property type="evidence" value="ECO:0007669"/>
    <property type="project" value="InterPro"/>
</dbReference>
<comment type="caution">
    <text evidence="3">The sequence shown here is derived from an EMBL/GenBank/DDBJ whole genome shotgun (WGS) entry which is preliminary data.</text>
</comment>
<dbReference type="Proteomes" id="UP000179616">
    <property type="component" value="Unassembled WGS sequence"/>
</dbReference>
<feature type="domain" description="FAD-binding PCMH-type" evidence="2">
    <location>
        <begin position="11"/>
        <end position="175"/>
    </location>
</feature>
<dbReference type="PANTHER" id="PTHR43762:SF1">
    <property type="entry name" value="D-ARABINONO-1,4-LACTONE OXIDASE"/>
    <property type="match status" value="1"/>
</dbReference>
<dbReference type="InterPro" id="IPR007173">
    <property type="entry name" value="ALO_C"/>
</dbReference>
<dbReference type="OrthoDB" id="9800184at2"/>
<gene>
    <name evidence="3" type="ORF">BKG76_10455</name>
</gene>
<organism evidence="3 4">
    <name type="scientific">Mycobacteroides franklinii</name>
    <dbReference type="NCBI Taxonomy" id="948102"/>
    <lineage>
        <taxon>Bacteria</taxon>
        <taxon>Bacillati</taxon>
        <taxon>Actinomycetota</taxon>
        <taxon>Actinomycetes</taxon>
        <taxon>Mycobacteriales</taxon>
        <taxon>Mycobacteriaceae</taxon>
        <taxon>Mycobacteroides</taxon>
    </lineage>
</organism>
<dbReference type="RefSeq" id="WP_070937589.1">
    <property type="nucleotide sequence ID" value="NZ_MLIK01000019.1"/>
</dbReference>
<evidence type="ECO:0000313" key="4">
    <source>
        <dbReference type="Proteomes" id="UP000179616"/>
    </source>
</evidence>
<keyword evidence="1" id="KW-0560">Oxidoreductase</keyword>
<dbReference type="AlphaFoldDB" id="A0A1S1L203"/>
<protein>
    <submittedName>
        <fullName evidence="3">Oxidoreductase</fullName>
    </submittedName>
</protein>
<dbReference type="GO" id="GO:0003885">
    <property type="term" value="F:D-arabinono-1,4-lactone oxidase activity"/>
    <property type="evidence" value="ECO:0007669"/>
    <property type="project" value="InterPro"/>
</dbReference>
<dbReference type="InterPro" id="IPR036318">
    <property type="entry name" value="FAD-bd_PCMH-like_sf"/>
</dbReference>
<dbReference type="PANTHER" id="PTHR43762">
    <property type="entry name" value="L-GULONOLACTONE OXIDASE"/>
    <property type="match status" value="1"/>
</dbReference>
<evidence type="ECO:0000259" key="2">
    <source>
        <dbReference type="PROSITE" id="PS51387"/>
    </source>
</evidence>
<dbReference type="GeneID" id="57167223"/>
<evidence type="ECO:0000256" key="1">
    <source>
        <dbReference type="ARBA" id="ARBA00023002"/>
    </source>
</evidence>
<dbReference type="InterPro" id="IPR016166">
    <property type="entry name" value="FAD-bd_PCMH"/>
</dbReference>
<accession>A0A1S1L203</accession>
<dbReference type="PROSITE" id="PS51387">
    <property type="entry name" value="FAD_PCMH"/>
    <property type="match status" value="1"/>
</dbReference>
<evidence type="ECO:0000313" key="3">
    <source>
        <dbReference type="EMBL" id="OHU21119.1"/>
    </source>
</evidence>
<dbReference type="GO" id="GO:0080049">
    <property type="term" value="F:L-gulono-1,4-lactone dehydrogenase activity"/>
    <property type="evidence" value="ECO:0007669"/>
    <property type="project" value="TreeGrafter"/>
</dbReference>
<dbReference type="Pfam" id="PF01565">
    <property type="entry name" value="FAD_binding_4"/>
    <property type="match status" value="1"/>
</dbReference>
<dbReference type="Pfam" id="PF04030">
    <property type="entry name" value="ALO"/>
    <property type="match status" value="1"/>
</dbReference>
<dbReference type="STRING" id="948102.BKG76_10455"/>
<dbReference type="NCBIfam" id="TIGR01679">
    <property type="entry name" value="bact_FAD_ox"/>
    <property type="match status" value="1"/>
</dbReference>
<dbReference type="Gene3D" id="3.30.70.2520">
    <property type="match status" value="1"/>
</dbReference>
<dbReference type="Gene3D" id="1.10.45.10">
    <property type="entry name" value="Vanillyl-alcohol Oxidase, Chain A, domain 4"/>
    <property type="match status" value="1"/>
</dbReference>
<dbReference type="Gene3D" id="3.30.43.10">
    <property type="entry name" value="Uridine Diphospho-n-acetylenolpyruvylglucosamine Reductase, domain 2"/>
    <property type="match status" value="1"/>
</dbReference>
<dbReference type="GO" id="GO:0016020">
    <property type="term" value="C:membrane"/>
    <property type="evidence" value="ECO:0007669"/>
    <property type="project" value="InterPro"/>
</dbReference>
<dbReference type="InterPro" id="IPR016167">
    <property type="entry name" value="FAD-bd_PCMH_sub1"/>
</dbReference>